<reference evidence="2" key="1">
    <citation type="submission" date="2022-10" db="EMBL/GenBank/DDBJ databases">
        <title>Tapping the CABI collections for fungal endophytes: first genome assemblies for Collariella, Neodidymelliopsis, Ascochyta clinopodiicola, Didymella pomorum, Didymosphaeria variabile, Neocosmospora piperis and Neocucurbitaria cava.</title>
        <authorList>
            <person name="Hill R."/>
        </authorList>
    </citation>
    <scope>NUCLEOTIDE SEQUENCE</scope>
    <source>
        <strain evidence="2">IMI 366586</strain>
    </source>
</reference>
<sequence length="91" mass="9220">MSTTSGNTSLICHPPSSVTSSTVNHTQPPAPVSTQNGDQPSTVDITRGVSGGMDGPAPARGGLGIELNSIYSGGLDPIRRPTKVPDLPKSP</sequence>
<evidence type="ECO:0000313" key="3">
    <source>
        <dbReference type="Proteomes" id="UP001140502"/>
    </source>
</evidence>
<proteinExistence type="predicted"/>
<organism evidence="2 3">
    <name type="scientific">Fusarium piperis</name>
    <dbReference type="NCBI Taxonomy" id="1435070"/>
    <lineage>
        <taxon>Eukaryota</taxon>
        <taxon>Fungi</taxon>
        <taxon>Dikarya</taxon>
        <taxon>Ascomycota</taxon>
        <taxon>Pezizomycotina</taxon>
        <taxon>Sordariomycetes</taxon>
        <taxon>Hypocreomycetidae</taxon>
        <taxon>Hypocreales</taxon>
        <taxon>Nectriaceae</taxon>
        <taxon>Fusarium</taxon>
        <taxon>Fusarium solani species complex</taxon>
    </lineage>
</organism>
<keyword evidence="3" id="KW-1185">Reference proteome</keyword>
<comment type="caution">
    <text evidence="2">The sequence shown here is derived from an EMBL/GenBank/DDBJ whole genome shotgun (WGS) entry which is preliminary data.</text>
</comment>
<evidence type="ECO:0000256" key="1">
    <source>
        <dbReference type="SAM" id="MobiDB-lite"/>
    </source>
</evidence>
<dbReference type="EMBL" id="JAPEUR010000396">
    <property type="protein sequence ID" value="KAJ4310094.1"/>
    <property type="molecule type" value="Genomic_DNA"/>
</dbReference>
<dbReference type="Proteomes" id="UP001140502">
    <property type="component" value="Unassembled WGS sequence"/>
</dbReference>
<feature type="compositionally biased region" description="Polar residues" evidence="1">
    <location>
        <begin position="1"/>
        <end position="44"/>
    </location>
</feature>
<accession>A0A9W8TE16</accession>
<gene>
    <name evidence="2" type="ORF">N0V84_011144</name>
</gene>
<dbReference type="AlphaFoldDB" id="A0A9W8TE16"/>
<protein>
    <submittedName>
        <fullName evidence="2">Uncharacterized protein</fullName>
    </submittedName>
</protein>
<name>A0A9W8TE16_9HYPO</name>
<evidence type="ECO:0000313" key="2">
    <source>
        <dbReference type="EMBL" id="KAJ4310094.1"/>
    </source>
</evidence>
<feature type="region of interest" description="Disordered" evidence="1">
    <location>
        <begin position="1"/>
        <end position="91"/>
    </location>
</feature>